<proteinExistence type="predicted"/>
<organism evidence="2 3">
    <name type="scientific">Paenibacillus naphthalenovorans</name>
    <dbReference type="NCBI Taxonomy" id="162209"/>
    <lineage>
        <taxon>Bacteria</taxon>
        <taxon>Bacillati</taxon>
        <taxon>Bacillota</taxon>
        <taxon>Bacilli</taxon>
        <taxon>Bacillales</taxon>
        <taxon>Paenibacillaceae</taxon>
        <taxon>Paenibacillus</taxon>
    </lineage>
</organism>
<dbReference type="EMBL" id="CP013652">
    <property type="protein sequence ID" value="ALS22257.1"/>
    <property type="molecule type" value="Genomic_DNA"/>
</dbReference>
<dbReference type="AlphaFoldDB" id="A0A0U2UJZ6"/>
<evidence type="ECO:0000313" key="2">
    <source>
        <dbReference type="EMBL" id="ALS22257.1"/>
    </source>
</evidence>
<dbReference type="KEGG" id="pnp:IJ22_18830"/>
<dbReference type="STRING" id="162209.IJ22_18830"/>
<gene>
    <name evidence="2" type="ORF">IJ22_18830</name>
</gene>
<evidence type="ECO:0000259" key="1">
    <source>
        <dbReference type="Pfam" id="PF13588"/>
    </source>
</evidence>
<dbReference type="Pfam" id="PF13588">
    <property type="entry name" value="HSDR_N_2"/>
    <property type="match status" value="1"/>
</dbReference>
<dbReference type="InterPro" id="IPR017035">
    <property type="entry name" value="UCP035009_HsdR_All3000-type"/>
</dbReference>
<dbReference type="InterPro" id="IPR029464">
    <property type="entry name" value="HSDR_N"/>
</dbReference>
<accession>A0A0U2UJZ6</accession>
<dbReference type="Gene3D" id="3.90.1570.30">
    <property type="match status" value="1"/>
</dbReference>
<feature type="domain" description="Type I restriction enzyme R protein N-terminal" evidence="1">
    <location>
        <begin position="25"/>
        <end position="126"/>
    </location>
</feature>
<dbReference type="PATRIC" id="fig|162209.4.peg.1995"/>
<keyword evidence="3" id="KW-1185">Reference proteome</keyword>
<evidence type="ECO:0000313" key="3">
    <source>
        <dbReference type="Proteomes" id="UP000061660"/>
    </source>
</evidence>
<reference evidence="3" key="1">
    <citation type="submission" date="2015-12" db="EMBL/GenBank/DDBJ databases">
        <title>Complete genome sequences of two moderately thermophilic Paenibacillus species.</title>
        <authorList>
            <person name="Butler R.III."/>
            <person name="Wang J."/>
            <person name="Stark B.C."/>
            <person name="Pombert J.-F."/>
        </authorList>
    </citation>
    <scope>NUCLEOTIDE SEQUENCE [LARGE SCALE GENOMIC DNA]</scope>
    <source>
        <strain evidence="3">32O-Y</strain>
    </source>
</reference>
<sequence>MDNFPELMRTLSKRVEKIKDSISTEEATKTSIIMPFFQALNYDVFNPEEFLPEFVADVGIKKGEKVDFAIIQDNQPIILVEAKAINEKLQKHDSQLFRYFGTTKAKFAILTNGVHYKFFTDLEEQNKMDTNPFFEFNLLDIRDNQLTELYKFRKENFNVDNIFNTASDLKYTNEIKQFLAKQWENPSDEFISFILTDIYQGKKTKQVIEKFSGVVKKSLKQFVNDTLNDTLKAAIANTNAEAVSEAVATVSSVQTVNDEPEKPVIVTTEEELEGYVTVKLLLSEFIDSARVFYRDNQSYMNVLLDDNIRKWICRLGFNSSNKFITLNDENRTTFNIELVSDIISYKNQIIEVAKKFDK</sequence>
<dbReference type="Proteomes" id="UP000061660">
    <property type="component" value="Chromosome"/>
</dbReference>
<name>A0A0U2UJZ6_9BACL</name>
<reference evidence="2 3" key="2">
    <citation type="journal article" date="2016" name="Genome Announc.">
        <title>Complete Genome Sequences of Two Interactive Moderate Thermophiles, Paenibacillus napthalenovorans 32O-Y and Paenibacillus sp. 32O-W.</title>
        <authorList>
            <person name="Butler R.R.III."/>
            <person name="Wang J."/>
            <person name="Stark B.C."/>
            <person name="Pombert J.F."/>
        </authorList>
    </citation>
    <scope>NUCLEOTIDE SEQUENCE [LARGE SCALE GENOMIC DNA]</scope>
    <source>
        <strain evidence="2 3">32O-Y</strain>
    </source>
</reference>
<protein>
    <submittedName>
        <fullName evidence="2">Type I restriction enzyme R protein</fullName>
    </submittedName>
</protein>
<dbReference type="RefSeq" id="WP_062408567.1">
    <property type="nucleotide sequence ID" value="NZ_CP013652.1"/>
</dbReference>
<dbReference type="PIRSF" id="PIRSF035009">
    <property type="entry name" value="UCP035009_HSDR_N"/>
    <property type="match status" value="1"/>
</dbReference>